<sequence length="128" mass="14135">MKCSYPESISQSERMTMSTDLNAPRITREEVLANIRSEFYFTAADGVLGESQLGTAAATHTGLDQVTFCVLVLNNKTKVVGINYGAIDPLQHDPVKGREAAKENAIEQIWPLMGYQLRTAVQAFREAQ</sequence>
<dbReference type="Pfam" id="PF13876">
    <property type="entry name" value="Phage_gp49_66"/>
    <property type="match status" value="1"/>
</dbReference>
<dbReference type="EMBL" id="CP000284">
    <property type="protein sequence ID" value="ABE50986.1"/>
    <property type="molecule type" value="Genomic_DNA"/>
</dbReference>
<reference evidence="1 2" key="1">
    <citation type="submission" date="2006-03" db="EMBL/GenBank/DDBJ databases">
        <title>Complete sequence of Methylobacillus flagellatus KT.</title>
        <authorList>
            <consortium name="US DOE Joint Genome Institute"/>
            <person name="Copeland A."/>
            <person name="Lucas S."/>
            <person name="Lapidus A."/>
            <person name="Barry K."/>
            <person name="Detter J.C."/>
            <person name="Glavina del Rio T."/>
            <person name="Hammon N."/>
            <person name="Israni S."/>
            <person name="Dalin E."/>
            <person name="Tice H."/>
            <person name="Pitluck S."/>
            <person name="Brettin T."/>
            <person name="Bruce D."/>
            <person name="Han C."/>
            <person name="Tapia R."/>
            <person name="Saunders E."/>
            <person name="Gilna P."/>
            <person name="Schmutz J."/>
            <person name="Larimer F."/>
            <person name="Land M."/>
            <person name="Kyrpides N."/>
            <person name="Anderson I."/>
            <person name="Richardson P."/>
        </authorList>
    </citation>
    <scope>NUCLEOTIDE SEQUENCE [LARGE SCALE GENOMIC DNA]</scope>
    <source>
        <strain evidence="2">KT / ATCC 51484 / DSM 6875</strain>
    </source>
</reference>
<name>Q1GXQ1_METFK</name>
<accession>Q1GXQ1</accession>
<dbReference type="AlphaFoldDB" id="Q1GXQ1"/>
<dbReference type="Proteomes" id="UP000002440">
    <property type="component" value="Chromosome"/>
</dbReference>
<dbReference type="STRING" id="265072.Mfla_2723"/>
<keyword evidence="2" id="KW-1185">Reference proteome</keyword>
<organism evidence="1 2">
    <name type="scientific">Methylobacillus flagellatus (strain ATCC 51484 / DSM 6875 / VKM B-1610 / KT)</name>
    <dbReference type="NCBI Taxonomy" id="265072"/>
    <lineage>
        <taxon>Bacteria</taxon>
        <taxon>Pseudomonadati</taxon>
        <taxon>Pseudomonadota</taxon>
        <taxon>Betaproteobacteria</taxon>
        <taxon>Nitrosomonadales</taxon>
        <taxon>Methylophilaceae</taxon>
        <taxon>Methylobacillus</taxon>
    </lineage>
</organism>
<protein>
    <submittedName>
        <fullName evidence="1">Uncharacterized protein</fullName>
    </submittedName>
</protein>
<evidence type="ECO:0000313" key="1">
    <source>
        <dbReference type="EMBL" id="ABE50986.1"/>
    </source>
</evidence>
<evidence type="ECO:0000313" key="2">
    <source>
        <dbReference type="Proteomes" id="UP000002440"/>
    </source>
</evidence>
<dbReference type="InterPro" id="IPR025915">
    <property type="entry name" value="Phage_gp49_66"/>
</dbReference>
<dbReference type="HOGENOM" id="CLU_131915_0_1_4"/>
<dbReference type="KEGG" id="mfa:Mfla_2723"/>
<proteinExistence type="predicted"/>
<gene>
    <name evidence="1" type="ordered locus">Mfla_2723</name>
</gene>